<dbReference type="SUPFAM" id="SSF54534">
    <property type="entry name" value="FKBP-like"/>
    <property type="match status" value="1"/>
</dbReference>
<comment type="caution">
    <text evidence="8">The sequence shown here is derived from an EMBL/GenBank/DDBJ whole genome shotgun (WGS) entry which is preliminary data.</text>
</comment>
<evidence type="ECO:0000256" key="1">
    <source>
        <dbReference type="ARBA" id="ARBA00000971"/>
    </source>
</evidence>
<keyword evidence="3 5" id="KW-0697">Rotamase</keyword>
<evidence type="ECO:0000256" key="5">
    <source>
        <dbReference type="PROSITE-ProRule" id="PRU00277"/>
    </source>
</evidence>
<keyword evidence="9" id="KW-1185">Reference proteome</keyword>
<dbReference type="PROSITE" id="PS50059">
    <property type="entry name" value="FKBP_PPIASE"/>
    <property type="match status" value="1"/>
</dbReference>
<gene>
    <name evidence="8" type="primary">slyD</name>
    <name evidence="8" type="ORF">MBORA_05640</name>
</gene>
<sequence length="244" mass="27596">MAINDGDFVRVNFTGKVKETDDVFDTTYDEIAQEAGIFEENKTYKPIPIVVGGNHLLPAIEESIKGLEAGDTKHVEVEAADAFGPRDSKLVQLVPMKEFKKQGMNPVPGMKISSNGSTGKILTVNGGRVKVDFNHELAGKDLIYDVEVTEIIDDVEEKIKSMIELHYSNPNVDLDKTQINIEDDVVNIKLDEMAKFDQKSYMDITFARFKIAKDIWENIEEITKVNFIDEFEEAQENEEDEEEE</sequence>
<dbReference type="GO" id="GO:0003755">
    <property type="term" value="F:peptidyl-prolyl cis-trans isomerase activity"/>
    <property type="evidence" value="ECO:0007669"/>
    <property type="project" value="UniProtKB-UniRule"/>
</dbReference>
<evidence type="ECO:0000313" key="8">
    <source>
        <dbReference type="EMBL" id="KZX13653.1"/>
    </source>
</evidence>
<feature type="domain" description="PPIase FKBP-type" evidence="7">
    <location>
        <begin position="6"/>
        <end position="95"/>
    </location>
</feature>
<evidence type="ECO:0000256" key="6">
    <source>
        <dbReference type="RuleBase" id="RU003915"/>
    </source>
</evidence>
<name>A0A166BPR1_METOA</name>
<dbReference type="Gene3D" id="2.40.10.330">
    <property type="match status" value="1"/>
</dbReference>
<dbReference type="PANTHER" id="PTHR47861">
    <property type="entry name" value="FKBP-TYPE PEPTIDYL-PROLYL CIS-TRANS ISOMERASE SLYD"/>
    <property type="match status" value="1"/>
</dbReference>
<dbReference type="RefSeq" id="WP_063720207.1">
    <property type="nucleotide sequence ID" value="NZ_CAJVUI010000001.1"/>
</dbReference>
<evidence type="ECO:0000313" key="9">
    <source>
        <dbReference type="Proteomes" id="UP000077428"/>
    </source>
</evidence>
<evidence type="ECO:0000256" key="3">
    <source>
        <dbReference type="ARBA" id="ARBA00023110"/>
    </source>
</evidence>
<dbReference type="AlphaFoldDB" id="A0A166BPR1"/>
<evidence type="ECO:0000256" key="2">
    <source>
        <dbReference type="ARBA" id="ARBA00006577"/>
    </source>
</evidence>
<dbReference type="Pfam" id="PF22199">
    <property type="entry name" value="FKBP26_IF"/>
    <property type="match status" value="1"/>
</dbReference>
<dbReference type="EMBL" id="LWMU01000048">
    <property type="protein sequence ID" value="KZX13653.1"/>
    <property type="molecule type" value="Genomic_DNA"/>
</dbReference>
<dbReference type="InterPro" id="IPR048261">
    <property type="entry name" value="SlpA/SlyD-like_ins_sf"/>
</dbReference>
<dbReference type="PANTHER" id="PTHR47861:SF2">
    <property type="entry name" value="LONG-TYPE PEPTIDYL-PROLYL CIS-TRANS ISOMERASE"/>
    <property type="match status" value="1"/>
</dbReference>
<dbReference type="InterPro" id="IPR001179">
    <property type="entry name" value="PPIase_FKBP_dom"/>
</dbReference>
<dbReference type="Pfam" id="PF00254">
    <property type="entry name" value="FKBP_C"/>
    <property type="match status" value="1"/>
</dbReference>
<protein>
    <recommendedName>
        <fullName evidence="6">Peptidyl-prolyl cis-trans isomerase</fullName>
        <ecNumber evidence="6">5.2.1.8</ecNumber>
    </recommendedName>
</protein>
<comment type="similarity">
    <text evidence="2 6">Belongs to the FKBP-type PPIase family.</text>
</comment>
<comment type="catalytic activity">
    <reaction evidence="1 5 6">
        <text>[protein]-peptidylproline (omega=180) = [protein]-peptidylproline (omega=0)</text>
        <dbReference type="Rhea" id="RHEA:16237"/>
        <dbReference type="Rhea" id="RHEA-COMP:10747"/>
        <dbReference type="Rhea" id="RHEA-COMP:10748"/>
        <dbReference type="ChEBI" id="CHEBI:83833"/>
        <dbReference type="ChEBI" id="CHEBI:83834"/>
        <dbReference type="EC" id="5.2.1.8"/>
    </reaction>
</comment>
<proteinExistence type="inferred from homology"/>
<keyword evidence="4 5" id="KW-0413">Isomerase</keyword>
<dbReference type="Gene3D" id="3.10.50.40">
    <property type="match status" value="1"/>
</dbReference>
<dbReference type="STRING" id="66851.MBORA_05640"/>
<evidence type="ECO:0000259" key="7">
    <source>
        <dbReference type="PROSITE" id="PS50059"/>
    </source>
</evidence>
<reference evidence="9" key="1">
    <citation type="journal article" date="2016" name="Genome Announc.">
        <title>Draft Genome Sequences of Methanobrevibacter curvatus DSM11111, Methanobrevibacter cuticularis DSM11139, Methanobrevibacter filiformis DSM11501, and Methanobrevibacter oralis DSM7256.</title>
        <authorList>
            <person name="Poehlein A."/>
            <person name="Seedorf H."/>
        </authorList>
    </citation>
    <scope>NUCLEOTIDE SEQUENCE [LARGE SCALE GENOMIC DNA]</scope>
    <source>
        <strain evidence="9">DSM 7256 / JCM 30027 / ZR</strain>
    </source>
</reference>
<accession>A0A166BPR1</accession>
<organism evidence="8 9">
    <name type="scientific">Methanobrevibacter oralis</name>
    <dbReference type="NCBI Taxonomy" id="66851"/>
    <lineage>
        <taxon>Archaea</taxon>
        <taxon>Methanobacteriati</taxon>
        <taxon>Methanobacteriota</taxon>
        <taxon>Methanomada group</taxon>
        <taxon>Methanobacteria</taxon>
        <taxon>Methanobacteriales</taxon>
        <taxon>Methanobacteriaceae</taxon>
        <taxon>Methanobrevibacter</taxon>
    </lineage>
</organism>
<dbReference type="InterPro" id="IPR054016">
    <property type="entry name" value="FKBP26_IF"/>
</dbReference>
<dbReference type="InterPro" id="IPR046357">
    <property type="entry name" value="PPIase_dom_sf"/>
</dbReference>
<dbReference type="Pfam" id="PF18046">
    <property type="entry name" value="FKBP26_C"/>
    <property type="match status" value="1"/>
</dbReference>
<dbReference type="OrthoDB" id="8615at2157"/>
<dbReference type="Proteomes" id="UP000077428">
    <property type="component" value="Unassembled WGS sequence"/>
</dbReference>
<dbReference type="PATRIC" id="fig|66851.6.peg.628"/>
<dbReference type="EC" id="5.2.1.8" evidence="6"/>
<dbReference type="Gene3D" id="3.30.70.2210">
    <property type="match status" value="1"/>
</dbReference>
<dbReference type="InterPro" id="IPR040825">
    <property type="entry name" value="FKBP26_C"/>
</dbReference>
<evidence type="ECO:0000256" key="4">
    <source>
        <dbReference type="ARBA" id="ARBA00023235"/>
    </source>
</evidence>